<protein>
    <submittedName>
        <fullName evidence="2">Uncharacterized protein</fullName>
    </submittedName>
</protein>
<accession>A0A8I0AFL3</accession>
<feature type="transmembrane region" description="Helical" evidence="1">
    <location>
        <begin position="295"/>
        <end position="317"/>
    </location>
</feature>
<evidence type="ECO:0000313" key="3">
    <source>
        <dbReference type="Proteomes" id="UP000652847"/>
    </source>
</evidence>
<dbReference type="AlphaFoldDB" id="A0A8I0AFL3"/>
<dbReference type="Proteomes" id="UP000652847">
    <property type="component" value="Unassembled WGS sequence"/>
</dbReference>
<feature type="transmembrane region" description="Helical" evidence="1">
    <location>
        <begin position="354"/>
        <end position="381"/>
    </location>
</feature>
<feature type="transmembrane region" description="Helical" evidence="1">
    <location>
        <begin position="256"/>
        <end position="274"/>
    </location>
</feature>
<proteinExistence type="predicted"/>
<dbReference type="RefSeq" id="WP_186901261.1">
    <property type="nucleotide sequence ID" value="NZ_JACOOT010000019.1"/>
</dbReference>
<keyword evidence="1" id="KW-0812">Transmembrane</keyword>
<keyword evidence="1" id="KW-0472">Membrane</keyword>
<keyword evidence="1" id="KW-1133">Transmembrane helix</keyword>
<sequence>MQTGIAESGVPKWLEDWKCPSDDYEEYISTYDRYQHSLEGIKVAHSETEKAQKAFGDAGLLSDRLKKSSETRDDYRKSYIKEVQSRSVEDEYNRQIRGITDFHGRYTDSNTYESQRKNIIDKYQKQKDIYVKQRHSKLEPERDKYRKELENFAHDKAGYVNRRKEEICPGSDTVLSGKRKEITDYLTFSSEIKNSPISQKIMSIIQTEKPNLSTSVLPEEKLLNEVMNLGGTDIYARKNKITANDVKAGNTTGSTIPFLIFLGIVFVVAFIYFAPFESFLSASAIAGTTQSVLQFLVNIILGLLGGVLIFGVVYSLFTYFEMEILGGIIGVIGGLYFGWKIYTDMHPTIETSSLMGAGGVIHGILIWIIQIILIAIVLFIVNVLISNTPLIGLFYKPKDNKVLKDLEAYDQYFETNKSTFINLFNIDLAMEYACTKSLSGRLQSIESSLSNIEKDSGYVEIENKCKIELKTLEKERDSERVKEKLRRKTNDEEKERIRKNLEKKEATRIQNVKQKMNALNKAVEDDALRICQLVRTSTGEVLTGIAIYDRDKILPVVENFTEKALSIISVFLRKKIDCEEKTIEQSQIDKEYLIKETDRLVRIRSFKNIDCTKSVYKTEAKLSDSIYFISPQLDENGMAIVSKLSLKCIPIVGIYDSSSLQGDNLSEELSHFIEWVCVSIRRTTAQSIIDKAVVVDTFSGNSVLKTVRFNGFIDVIDDSQGIHSLEERFNEKERALISRGQSIYSQAKELEIADQLGDIGNIDALNKAIMLVDQDDIFENPDRPVEGEVGLWEKPVKYSFVIFIIPSSHQKSAGKSVITEELRKCFTGCARSGIVPIFLVDSDNWNHPELSDDISWIKNLRDKLIWNIENIGKERQDLLKISEA</sequence>
<keyword evidence="3" id="KW-1185">Reference proteome</keyword>
<gene>
    <name evidence="2" type="ORF">H8S54_08225</name>
</gene>
<feature type="transmembrane region" description="Helical" evidence="1">
    <location>
        <begin position="323"/>
        <end position="342"/>
    </location>
</feature>
<dbReference type="EMBL" id="JACOOT010000019">
    <property type="protein sequence ID" value="MBC5651092.1"/>
    <property type="molecule type" value="Genomic_DNA"/>
</dbReference>
<reference evidence="2 3" key="1">
    <citation type="submission" date="2020-08" db="EMBL/GenBank/DDBJ databases">
        <title>Genome public.</title>
        <authorList>
            <person name="Liu C."/>
            <person name="Sun Q."/>
        </authorList>
    </citation>
    <scope>NUCLEOTIDE SEQUENCE [LARGE SCALE GENOMIC DNA]</scope>
    <source>
        <strain evidence="2 3">BX17</strain>
    </source>
</reference>
<name>A0A8I0AFL3_9FIRM</name>
<evidence type="ECO:0000313" key="2">
    <source>
        <dbReference type="EMBL" id="MBC5651092.1"/>
    </source>
</evidence>
<comment type="caution">
    <text evidence="2">The sequence shown here is derived from an EMBL/GenBank/DDBJ whole genome shotgun (WGS) entry which is preliminary data.</text>
</comment>
<evidence type="ECO:0000256" key="1">
    <source>
        <dbReference type="SAM" id="Phobius"/>
    </source>
</evidence>
<organism evidence="2 3">
    <name type="scientific">Blautia segnis</name>
    <dbReference type="NCBI Taxonomy" id="2763030"/>
    <lineage>
        <taxon>Bacteria</taxon>
        <taxon>Bacillati</taxon>
        <taxon>Bacillota</taxon>
        <taxon>Clostridia</taxon>
        <taxon>Lachnospirales</taxon>
        <taxon>Lachnospiraceae</taxon>
        <taxon>Blautia</taxon>
    </lineage>
</organism>